<dbReference type="AlphaFoldDB" id="A0A395HZL9"/>
<evidence type="ECO:0000313" key="4">
    <source>
        <dbReference type="Proteomes" id="UP000248961"/>
    </source>
</evidence>
<keyword evidence="1" id="KW-0460">Magnesium</keyword>
<dbReference type="InterPro" id="IPR008250">
    <property type="entry name" value="ATPase_P-typ_transduc_dom_A_sf"/>
</dbReference>
<evidence type="ECO:0000313" key="3">
    <source>
        <dbReference type="EMBL" id="RAL12935.1"/>
    </source>
</evidence>
<dbReference type="GO" id="GO:0005388">
    <property type="term" value="F:P-type calcium transporter activity"/>
    <property type="evidence" value="ECO:0007669"/>
    <property type="project" value="TreeGrafter"/>
</dbReference>
<dbReference type="Pfam" id="PF00122">
    <property type="entry name" value="E1-E2_ATPase"/>
    <property type="match status" value="1"/>
</dbReference>
<dbReference type="Proteomes" id="UP000248961">
    <property type="component" value="Unassembled WGS sequence"/>
</dbReference>
<name>A0A395HZL9_ASPHC</name>
<dbReference type="SUPFAM" id="SSF81653">
    <property type="entry name" value="Calcium ATPase, transduction domain A"/>
    <property type="match status" value="1"/>
</dbReference>
<dbReference type="GO" id="GO:0006874">
    <property type="term" value="P:intracellular calcium ion homeostasis"/>
    <property type="evidence" value="ECO:0007669"/>
    <property type="project" value="TreeGrafter"/>
</dbReference>
<dbReference type="STRING" id="1450537.A0A395HZL9"/>
<sequence>MSLTSQSFVQDDLPEALAPDPQNKKDFKVADNCFAFSPGQLNKLYNSKSLPALYTIGELHGLEYSLRTNLDAGLSAGESILPGAVILEKTRQAALFKLLSCYYWQNIKLPKVDCQVRVVHSGRLRMVHINDMVVGDVVYIGPGDCAPADGVVIVNHGLEYDESIATSELDQIEKVTGEKATANKNPFTISGSKVLEGLGTYLVTNVGLYSMYGRIIVSLGTESAPTPL</sequence>
<evidence type="ECO:0000256" key="1">
    <source>
        <dbReference type="ARBA" id="ARBA00022842"/>
    </source>
</evidence>
<feature type="domain" description="P-type ATPase A" evidence="2">
    <location>
        <begin position="115"/>
        <end position="216"/>
    </location>
</feature>
<dbReference type="PANTHER" id="PTHR24093:SF424">
    <property type="entry name" value="CALCIUM-TRANSPORTING ATPASE"/>
    <property type="match status" value="1"/>
</dbReference>
<dbReference type="RefSeq" id="XP_025552089.1">
    <property type="nucleotide sequence ID" value="XM_025696315.1"/>
</dbReference>
<evidence type="ECO:0000259" key="2">
    <source>
        <dbReference type="Pfam" id="PF00122"/>
    </source>
</evidence>
<proteinExistence type="predicted"/>
<dbReference type="PANTHER" id="PTHR24093">
    <property type="entry name" value="CATION TRANSPORTING ATPASE"/>
    <property type="match status" value="1"/>
</dbReference>
<dbReference type="GeneID" id="37200604"/>
<organism evidence="3 4">
    <name type="scientific">Aspergillus homomorphus (strain CBS 101889)</name>
    <dbReference type="NCBI Taxonomy" id="1450537"/>
    <lineage>
        <taxon>Eukaryota</taxon>
        <taxon>Fungi</taxon>
        <taxon>Dikarya</taxon>
        <taxon>Ascomycota</taxon>
        <taxon>Pezizomycotina</taxon>
        <taxon>Eurotiomycetes</taxon>
        <taxon>Eurotiomycetidae</taxon>
        <taxon>Eurotiales</taxon>
        <taxon>Aspergillaceae</taxon>
        <taxon>Aspergillus</taxon>
        <taxon>Aspergillus subgen. Circumdati</taxon>
    </lineage>
</organism>
<reference evidence="3 4" key="1">
    <citation type="submission" date="2018-02" db="EMBL/GenBank/DDBJ databases">
        <title>The genomes of Aspergillus section Nigri reveals drivers in fungal speciation.</title>
        <authorList>
            <consortium name="DOE Joint Genome Institute"/>
            <person name="Vesth T.C."/>
            <person name="Nybo J."/>
            <person name="Theobald S."/>
            <person name="Brandl J."/>
            <person name="Frisvad J.C."/>
            <person name="Nielsen K.F."/>
            <person name="Lyhne E.K."/>
            <person name="Kogle M.E."/>
            <person name="Kuo A."/>
            <person name="Riley R."/>
            <person name="Clum A."/>
            <person name="Nolan M."/>
            <person name="Lipzen A."/>
            <person name="Salamov A."/>
            <person name="Henrissat B."/>
            <person name="Wiebenga A."/>
            <person name="De vries R.P."/>
            <person name="Grigoriev I.V."/>
            <person name="Mortensen U.H."/>
            <person name="Andersen M.R."/>
            <person name="Baker S.E."/>
        </authorList>
    </citation>
    <scope>NUCLEOTIDE SEQUENCE [LARGE SCALE GENOMIC DNA]</scope>
    <source>
        <strain evidence="3 4">CBS 101889</strain>
    </source>
</reference>
<dbReference type="OrthoDB" id="4526328at2759"/>
<accession>A0A395HZL9</accession>
<dbReference type="Gene3D" id="2.70.150.10">
    <property type="entry name" value="Calcium-transporting ATPase, cytoplasmic transduction domain A"/>
    <property type="match status" value="1"/>
</dbReference>
<dbReference type="EMBL" id="KZ824281">
    <property type="protein sequence ID" value="RAL12935.1"/>
    <property type="molecule type" value="Genomic_DNA"/>
</dbReference>
<dbReference type="GO" id="GO:0005886">
    <property type="term" value="C:plasma membrane"/>
    <property type="evidence" value="ECO:0007669"/>
    <property type="project" value="TreeGrafter"/>
</dbReference>
<dbReference type="InterPro" id="IPR059000">
    <property type="entry name" value="ATPase_P-type_domA"/>
</dbReference>
<keyword evidence="4" id="KW-1185">Reference proteome</keyword>
<protein>
    <submittedName>
        <fullName evidence="3">Calcium ATPase</fullName>
    </submittedName>
</protein>
<gene>
    <name evidence="3" type="ORF">BO97DRAFT_413858</name>
</gene>
<dbReference type="VEuPathDB" id="FungiDB:BO97DRAFT_413858"/>